<evidence type="ECO:0000256" key="16">
    <source>
        <dbReference type="ARBA" id="ARBA00022989"/>
    </source>
</evidence>
<dbReference type="Gene3D" id="1.10.510.10">
    <property type="entry name" value="Transferase(Phosphotransferase) domain 1"/>
    <property type="match status" value="1"/>
</dbReference>
<evidence type="ECO:0000256" key="20">
    <source>
        <dbReference type="ARBA" id="ARBA00047899"/>
    </source>
</evidence>
<evidence type="ECO:0000256" key="6">
    <source>
        <dbReference type="ARBA" id="ARBA00022527"/>
    </source>
</evidence>
<keyword evidence="19" id="KW-0325">Glycoprotein</keyword>
<gene>
    <name evidence="24" type="ORF">JCGZ_08922</name>
</gene>
<dbReference type="Proteomes" id="UP000027138">
    <property type="component" value="Unassembled WGS sequence"/>
</dbReference>
<dbReference type="PANTHER" id="PTHR48053:SF71">
    <property type="entry name" value="LEUCINE RICH REPEAT FAMILY PROTEIN, EXPRESSED"/>
    <property type="match status" value="1"/>
</dbReference>
<dbReference type="PROSITE" id="PS50011">
    <property type="entry name" value="PROTEIN_KINASE_DOM"/>
    <property type="match status" value="1"/>
</dbReference>
<keyword evidence="16" id="KW-1133">Transmembrane helix</keyword>
<dbReference type="Pfam" id="PF00069">
    <property type="entry name" value="Pkinase"/>
    <property type="match status" value="1"/>
</dbReference>
<keyword evidence="17" id="KW-0472">Membrane</keyword>
<dbReference type="FunFam" id="1.10.510.10:FF:000358">
    <property type="entry name" value="Putative leucine-rich repeat receptor-like serine/threonine-protein kinase"/>
    <property type="match status" value="1"/>
</dbReference>
<dbReference type="InterPro" id="IPR032675">
    <property type="entry name" value="LRR_dom_sf"/>
</dbReference>
<organism evidence="24 25">
    <name type="scientific">Jatropha curcas</name>
    <name type="common">Barbados nut</name>
    <dbReference type="NCBI Taxonomy" id="180498"/>
    <lineage>
        <taxon>Eukaryota</taxon>
        <taxon>Viridiplantae</taxon>
        <taxon>Streptophyta</taxon>
        <taxon>Embryophyta</taxon>
        <taxon>Tracheophyta</taxon>
        <taxon>Spermatophyta</taxon>
        <taxon>Magnoliopsida</taxon>
        <taxon>eudicotyledons</taxon>
        <taxon>Gunneridae</taxon>
        <taxon>Pentapetalae</taxon>
        <taxon>rosids</taxon>
        <taxon>fabids</taxon>
        <taxon>Malpighiales</taxon>
        <taxon>Euphorbiaceae</taxon>
        <taxon>Crotonoideae</taxon>
        <taxon>Jatropheae</taxon>
        <taxon>Jatropha</taxon>
    </lineage>
</organism>
<dbReference type="FunFam" id="3.80.10.10:FF:000101">
    <property type="entry name" value="LRR receptor-like serine/threonine-protein kinase ERECTA"/>
    <property type="match status" value="1"/>
</dbReference>
<dbReference type="InterPro" id="IPR011009">
    <property type="entry name" value="Kinase-like_dom_sf"/>
</dbReference>
<feature type="domain" description="Protein kinase" evidence="23">
    <location>
        <begin position="387"/>
        <end position="671"/>
    </location>
</feature>
<comment type="catalytic activity">
    <reaction evidence="21">
        <text>L-seryl-[protein] + ATP = O-phospho-L-seryl-[protein] + ADP + H(+)</text>
        <dbReference type="Rhea" id="RHEA:17989"/>
        <dbReference type="Rhea" id="RHEA-COMP:9863"/>
        <dbReference type="Rhea" id="RHEA-COMP:11604"/>
        <dbReference type="ChEBI" id="CHEBI:15378"/>
        <dbReference type="ChEBI" id="CHEBI:29999"/>
        <dbReference type="ChEBI" id="CHEBI:30616"/>
        <dbReference type="ChEBI" id="CHEBI:83421"/>
        <dbReference type="ChEBI" id="CHEBI:456216"/>
        <dbReference type="EC" id="2.7.11.1"/>
    </reaction>
</comment>
<dbReference type="GO" id="GO:0005524">
    <property type="term" value="F:ATP binding"/>
    <property type="evidence" value="ECO:0007669"/>
    <property type="project" value="UniProtKB-KW"/>
</dbReference>
<feature type="chain" id="PRO_5001644885" description="non-specific serine/threonine protein kinase" evidence="22">
    <location>
        <begin position="28"/>
        <end position="725"/>
    </location>
</feature>
<comment type="similarity">
    <text evidence="3">Belongs to the protein kinase superfamily. Ser/Thr protein kinase family.</text>
</comment>
<evidence type="ECO:0000256" key="5">
    <source>
        <dbReference type="ARBA" id="ARBA00022475"/>
    </source>
</evidence>
<keyword evidence="12" id="KW-0677">Repeat</keyword>
<evidence type="ECO:0000313" key="24">
    <source>
        <dbReference type="EMBL" id="KDP46934.1"/>
    </source>
</evidence>
<evidence type="ECO:0000256" key="9">
    <source>
        <dbReference type="ARBA" id="ARBA00022679"/>
    </source>
</evidence>
<evidence type="ECO:0000256" key="4">
    <source>
        <dbReference type="ARBA" id="ARBA00012513"/>
    </source>
</evidence>
<keyword evidence="5" id="KW-1003">Cell membrane</keyword>
<keyword evidence="15" id="KW-0067">ATP-binding</keyword>
<dbReference type="SMART" id="SM00369">
    <property type="entry name" value="LRR_TYP"/>
    <property type="match status" value="6"/>
</dbReference>
<evidence type="ECO:0000256" key="3">
    <source>
        <dbReference type="ARBA" id="ARBA00008684"/>
    </source>
</evidence>
<evidence type="ECO:0000256" key="12">
    <source>
        <dbReference type="ARBA" id="ARBA00022737"/>
    </source>
</evidence>
<accession>A0A067LQR2</accession>
<evidence type="ECO:0000256" key="13">
    <source>
        <dbReference type="ARBA" id="ARBA00022741"/>
    </source>
</evidence>
<evidence type="ECO:0000313" key="25">
    <source>
        <dbReference type="Proteomes" id="UP000027138"/>
    </source>
</evidence>
<keyword evidence="25" id="KW-1185">Reference proteome</keyword>
<dbReference type="SUPFAM" id="SSF52047">
    <property type="entry name" value="RNI-like"/>
    <property type="match status" value="1"/>
</dbReference>
<dbReference type="OrthoDB" id="1649349at2759"/>
<protein>
    <recommendedName>
        <fullName evidence="4">non-specific serine/threonine protein kinase</fullName>
        <ecNumber evidence="4">2.7.11.1</ecNumber>
    </recommendedName>
</protein>
<dbReference type="SMART" id="SM00220">
    <property type="entry name" value="S_TKc"/>
    <property type="match status" value="1"/>
</dbReference>
<dbReference type="InterPro" id="IPR008271">
    <property type="entry name" value="Ser/Thr_kinase_AS"/>
</dbReference>
<evidence type="ECO:0000256" key="19">
    <source>
        <dbReference type="ARBA" id="ARBA00023180"/>
    </source>
</evidence>
<dbReference type="PANTHER" id="PTHR48053">
    <property type="entry name" value="LEUCINE RICH REPEAT FAMILY PROTEIN, EXPRESSED"/>
    <property type="match status" value="1"/>
</dbReference>
<feature type="signal peptide" evidence="22">
    <location>
        <begin position="1"/>
        <end position="27"/>
    </location>
</feature>
<evidence type="ECO:0000256" key="8">
    <source>
        <dbReference type="ARBA" id="ARBA00022614"/>
    </source>
</evidence>
<evidence type="ECO:0000256" key="2">
    <source>
        <dbReference type="ARBA" id="ARBA00004479"/>
    </source>
</evidence>
<proteinExistence type="inferred from homology"/>
<evidence type="ECO:0000256" key="17">
    <source>
        <dbReference type="ARBA" id="ARBA00023136"/>
    </source>
</evidence>
<evidence type="ECO:0000256" key="7">
    <source>
        <dbReference type="ARBA" id="ARBA00022553"/>
    </source>
</evidence>
<keyword evidence="6" id="KW-0723">Serine/threonine-protein kinase</keyword>
<evidence type="ECO:0000256" key="11">
    <source>
        <dbReference type="ARBA" id="ARBA00022729"/>
    </source>
</evidence>
<reference evidence="24 25" key="1">
    <citation type="journal article" date="2014" name="PLoS ONE">
        <title>Global Analysis of Gene Expression Profiles in Physic Nut (Jatropha curcas L.) Seedlings Exposed to Salt Stress.</title>
        <authorList>
            <person name="Zhang L."/>
            <person name="Zhang C."/>
            <person name="Wu P."/>
            <person name="Chen Y."/>
            <person name="Li M."/>
            <person name="Jiang H."/>
            <person name="Wu G."/>
        </authorList>
    </citation>
    <scope>NUCLEOTIDE SEQUENCE [LARGE SCALE GENOMIC DNA]</scope>
    <source>
        <strain evidence="25">cv. GZQX0401</strain>
        <tissue evidence="24">Young leaves</tissue>
    </source>
</reference>
<dbReference type="SUPFAM" id="SSF52058">
    <property type="entry name" value="L domain-like"/>
    <property type="match status" value="1"/>
</dbReference>
<dbReference type="GO" id="GO:0004674">
    <property type="term" value="F:protein serine/threonine kinase activity"/>
    <property type="evidence" value="ECO:0007669"/>
    <property type="project" value="UniProtKB-KW"/>
</dbReference>
<keyword evidence="10" id="KW-0812">Transmembrane</keyword>
<dbReference type="InterPro" id="IPR003591">
    <property type="entry name" value="Leu-rich_rpt_typical-subtyp"/>
</dbReference>
<dbReference type="InterPro" id="IPR001611">
    <property type="entry name" value="Leu-rich_rpt"/>
</dbReference>
<dbReference type="EMBL" id="KK914203">
    <property type="protein sequence ID" value="KDP46934.1"/>
    <property type="molecule type" value="Genomic_DNA"/>
</dbReference>
<evidence type="ECO:0000256" key="10">
    <source>
        <dbReference type="ARBA" id="ARBA00022692"/>
    </source>
</evidence>
<dbReference type="InterPro" id="IPR013210">
    <property type="entry name" value="LRR_N_plant-typ"/>
</dbReference>
<dbReference type="Pfam" id="PF00560">
    <property type="entry name" value="LRR_1"/>
    <property type="match status" value="3"/>
</dbReference>
<name>A0A067LQR2_JATCU</name>
<dbReference type="Pfam" id="PF08263">
    <property type="entry name" value="LRRNT_2"/>
    <property type="match status" value="1"/>
</dbReference>
<dbReference type="FunFam" id="3.80.10.10:FF:000041">
    <property type="entry name" value="LRR receptor-like serine/threonine-protein kinase ERECTA"/>
    <property type="match status" value="1"/>
</dbReference>
<evidence type="ECO:0000256" key="1">
    <source>
        <dbReference type="ARBA" id="ARBA00004162"/>
    </source>
</evidence>
<dbReference type="PROSITE" id="PS00108">
    <property type="entry name" value="PROTEIN_KINASE_ST"/>
    <property type="match status" value="1"/>
</dbReference>
<evidence type="ECO:0000256" key="15">
    <source>
        <dbReference type="ARBA" id="ARBA00022840"/>
    </source>
</evidence>
<dbReference type="AlphaFoldDB" id="A0A067LQR2"/>
<dbReference type="InterPro" id="IPR000719">
    <property type="entry name" value="Prot_kinase_dom"/>
</dbReference>
<dbReference type="EC" id="2.7.11.1" evidence="4"/>
<keyword evidence="18" id="KW-0675">Receptor</keyword>
<dbReference type="FunFam" id="3.80.10.10:FF:000095">
    <property type="entry name" value="LRR receptor-like serine/threonine-protein kinase GSO1"/>
    <property type="match status" value="1"/>
</dbReference>
<keyword evidence="14" id="KW-0418">Kinase</keyword>
<dbReference type="GO" id="GO:0005886">
    <property type="term" value="C:plasma membrane"/>
    <property type="evidence" value="ECO:0007669"/>
    <property type="project" value="UniProtKB-SubCell"/>
</dbReference>
<evidence type="ECO:0000259" key="23">
    <source>
        <dbReference type="PROSITE" id="PS50011"/>
    </source>
</evidence>
<keyword evidence="8" id="KW-0433">Leucine-rich repeat</keyword>
<keyword evidence="13" id="KW-0547">Nucleotide-binding</keyword>
<dbReference type="SUPFAM" id="SSF56112">
    <property type="entry name" value="Protein kinase-like (PK-like)"/>
    <property type="match status" value="1"/>
</dbReference>
<evidence type="ECO:0000256" key="14">
    <source>
        <dbReference type="ARBA" id="ARBA00022777"/>
    </source>
</evidence>
<keyword evidence="9" id="KW-0808">Transferase</keyword>
<dbReference type="InterPro" id="IPR051716">
    <property type="entry name" value="Plant_RL_S/T_kinase"/>
</dbReference>
<keyword evidence="11 22" id="KW-0732">Signal</keyword>
<evidence type="ECO:0000256" key="21">
    <source>
        <dbReference type="ARBA" id="ARBA00048679"/>
    </source>
</evidence>
<comment type="subcellular location">
    <subcellularLocation>
        <location evidence="1">Cell membrane</location>
        <topology evidence="1">Single-pass membrane protein</topology>
    </subcellularLocation>
    <subcellularLocation>
        <location evidence="2">Membrane</location>
        <topology evidence="2">Single-pass type I membrane protein</topology>
    </subcellularLocation>
</comment>
<sequence length="725" mass="79902">MAFKRCSVYGIPALLCCCLCFFNSITCFQNETDRLALISFKLAIKQDPFQIFSSWNNSLHFCQWYGVSCSRRHPHRVAALNLRSQGLVGSLSPHIGNLSFLRLIDLENNSFHGEIPQQIGNLRRAQGIYFSNNSFQGNIPTNLSHCSKLMYLNLIDNKLVGNIPVELGSLPKLEALGLAKNFLTGSIPPSIGNLSSLWQISLRRNRLHGKIPEEISRLCNLMILNFAENNLIGQIPSGLFNVSNLEIFEVNDNQLNGSIPSDIGFTLPKLSSLAVSVNRFTGLVPISLSNASALEQISFEYNGFSGLVPKDFGKLPFLQFVNFALNYLEGDLSFIDSLTNCSSLNLVNVRKNFLKGTAPISIANLSKELYFLSVADNQLHNVIPLGIENLINLRLFLFGCNYFSGPLLIDFGKFQLLQMLDLGSNKFTGTIPSSIGNLSLLSHVFLGFNNLHGSIPPSLGNCRHLIELELVHNNLTGSIPKEVIGIPSLSISLDLSANSLSGSIPSEVGLLQNLVRLDLSDNKLSEYLHNGSSSTIIHGDLKPSNVLLDEAMTAYIGDFGLAKIISTISDEVQPYQSSSSTAIKGSIGYVAPDYGMGGRISIKGDVYSFGILLLEMFTGKRPTDDTFQDDLNLRIFVERSLSYRAMEIVDPRILSEEGRESIEEGIIISILKIGVACSMEQPGERIEMQSAISELQKIKGNYLKRKLKQERRNAYQIGGPSTSHY</sequence>
<evidence type="ECO:0000256" key="18">
    <source>
        <dbReference type="ARBA" id="ARBA00023170"/>
    </source>
</evidence>
<comment type="catalytic activity">
    <reaction evidence="20">
        <text>L-threonyl-[protein] + ATP = O-phospho-L-threonyl-[protein] + ADP + H(+)</text>
        <dbReference type="Rhea" id="RHEA:46608"/>
        <dbReference type="Rhea" id="RHEA-COMP:11060"/>
        <dbReference type="Rhea" id="RHEA-COMP:11605"/>
        <dbReference type="ChEBI" id="CHEBI:15378"/>
        <dbReference type="ChEBI" id="CHEBI:30013"/>
        <dbReference type="ChEBI" id="CHEBI:30616"/>
        <dbReference type="ChEBI" id="CHEBI:61977"/>
        <dbReference type="ChEBI" id="CHEBI:456216"/>
        <dbReference type="EC" id="2.7.11.1"/>
    </reaction>
</comment>
<keyword evidence="7" id="KW-0597">Phosphoprotein</keyword>
<dbReference type="Gene3D" id="3.80.10.10">
    <property type="entry name" value="Ribonuclease Inhibitor"/>
    <property type="match status" value="5"/>
</dbReference>
<evidence type="ECO:0000256" key="22">
    <source>
        <dbReference type="SAM" id="SignalP"/>
    </source>
</evidence>